<evidence type="ECO:0000313" key="2">
    <source>
        <dbReference type="EMBL" id="ESO95881.1"/>
    </source>
</evidence>
<dbReference type="EMBL" id="KB201590">
    <property type="protein sequence ID" value="ESO95881.1"/>
    <property type="molecule type" value="Genomic_DNA"/>
</dbReference>
<protein>
    <submittedName>
        <fullName evidence="2">Uncharacterized protein</fullName>
    </submittedName>
</protein>
<keyword evidence="1" id="KW-1133">Transmembrane helix</keyword>
<organism evidence="2 3">
    <name type="scientific">Lottia gigantea</name>
    <name type="common">Giant owl limpet</name>
    <dbReference type="NCBI Taxonomy" id="225164"/>
    <lineage>
        <taxon>Eukaryota</taxon>
        <taxon>Metazoa</taxon>
        <taxon>Spiralia</taxon>
        <taxon>Lophotrochozoa</taxon>
        <taxon>Mollusca</taxon>
        <taxon>Gastropoda</taxon>
        <taxon>Patellogastropoda</taxon>
        <taxon>Lottioidea</taxon>
        <taxon>Lottiidae</taxon>
        <taxon>Lottia</taxon>
    </lineage>
</organism>
<dbReference type="CTD" id="20235242"/>
<dbReference type="HOGENOM" id="CLU_3002459_0_0_1"/>
<proteinExistence type="predicted"/>
<name>V4AQE4_LOTGI</name>
<accession>V4AQE4</accession>
<dbReference type="RefSeq" id="XP_009053431.1">
    <property type="nucleotide sequence ID" value="XM_009055183.1"/>
</dbReference>
<dbReference type="AlphaFoldDB" id="V4AQE4"/>
<dbReference type="GeneID" id="20235242"/>
<evidence type="ECO:0000313" key="3">
    <source>
        <dbReference type="Proteomes" id="UP000030746"/>
    </source>
</evidence>
<gene>
    <name evidence="2" type="ORF">LOTGIDRAFT_147391</name>
</gene>
<sequence length="57" mass="6601">SWLVLETIKLGWVILSDENTLNKILSEDNKIYLLLLHLGIIMASFRNYKIRLGNSVK</sequence>
<evidence type="ECO:0000256" key="1">
    <source>
        <dbReference type="SAM" id="Phobius"/>
    </source>
</evidence>
<keyword evidence="1" id="KW-0812">Transmembrane</keyword>
<dbReference type="KEGG" id="lgi:LOTGIDRAFT_147391"/>
<feature type="non-terminal residue" evidence="2">
    <location>
        <position position="1"/>
    </location>
</feature>
<dbReference type="Proteomes" id="UP000030746">
    <property type="component" value="Unassembled WGS sequence"/>
</dbReference>
<keyword evidence="1" id="KW-0472">Membrane</keyword>
<keyword evidence="3" id="KW-1185">Reference proteome</keyword>
<feature type="transmembrane region" description="Helical" evidence="1">
    <location>
        <begin position="31"/>
        <end position="48"/>
    </location>
</feature>
<reference evidence="2 3" key="1">
    <citation type="journal article" date="2013" name="Nature">
        <title>Insights into bilaterian evolution from three spiralian genomes.</title>
        <authorList>
            <person name="Simakov O."/>
            <person name="Marletaz F."/>
            <person name="Cho S.J."/>
            <person name="Edsinger-Gonzales E."/>
            <person name="Havlak P."/>
            <person name="Hellsten U."/>
            <person name="Kuo D.H."/>
            <person name="Larsson T."/>
            <person name="Lv J."/>
            <person name="Arendt D."/>
            <person name="Savage R."/>
            <person name="Osoegawa K."/>
            <person name="de Jong P."/>
            <person name="Grimwood J."/>
            <person name="Chapman J.A."/>
            <person name="Shapiro H."/>
            <person name="Aerts A."/>
            <person name="Otillar R.P."/>
            <person name="Terry A.Y."/>
            <person name="Boore J.L."/>
            <person name="Grigoriev I.V."/>
            <person name="Lindberg D.R."/>
            <person name="Seaver E.C."/>
            <person name="Weisblat D.A."/>
            <person name="Putnam N.H."/>
            <person name="Rokhsar D.S."/>
        </authorList>
    </citation>
    <scope>NUCLEOTIDE SEQUENCE [LARGE SCALE GENOMIC DNA]</scope>
</reference>